<protein>
    <submittedName>
        <fullName evidence="1">Uncharacterized protein</fullName>
    </submittedName>
</protein>
<proteinExistence type="predicted"/>
<dbReference type="Proteomes" id="UP000507470">
    <property type="component" value="Unassembled WGS sequence"/>
</dbReference>
<dbReference type="OrthoDB" id="6146636at2759"/>
<evidence type="ECO:0000313" key="2">
    <source>
        <dbReference type="Proteomes" id="UP000507470"/>
    </source>
</evidence>
<accession>A0A6J8EW11</accession>
<dbReference type="EMBL" id="CACVKT020010078">
    <property type="protein sequence ID" value="CAC5424839.1"/>
    <property type="molecule type" value="Genomic_DNA"/>
</dbReference>
<name>A0A6J8EW11_MYTCO</name>
<gene>
    <name evidence="1" type="ORF">MCOR_56711</name>
</gene>
<sequence length="196" mass="23102">MLRLLHKVQAKDLPNDCTIFGTYLNIGIVRCKSTAYGADLELLIAVVDYVCVPHDIIENCKNFEIITCNEIIESERIQHLIGTRSRIPDHAFLIFDYIENFIIKFMKNVKITATKKRLSFKEIPANFMCSEVTKEAINMAIRQIELCRKQQEDIDMIYEQLCKFVTKEMKDTIPYHDASRKIRKHFKHEKPFWNQE</sequence>
<organism evidence="1 2">
    <name type="scientific">Mytilus coruscus</name>
    <name type="common">Sea mussel</name>
    <dbReference type="NCBI Taxonomy" id="42192"/>
    <lineage>
        <taxon>Eukaryota</taxon>
        <taxon>Metazoa</taxon>
        <taxon>Spiralia</taxon>
        <taxon>Lophotrochozoa</taxon>
        <taxon>Mollusca</taxon>
        <taxon>Bivalvia</taxon>
        <taxon>Autobranchia</taxon>
        <taxon>Pteriomorphia</taxon>
        <taxon>Mytilida</taxon>
        <taxon>Mytiloidea</taxon>
        <taxon>Mytilidae</taxon>
        <taxon>Mytilinae</taxon>
        <taxon>Mytilus</taxon>
    </lineage>
</organism>
<dbReference type="AlphaFoldDB" id="A0A6J8EW11"/>
<evidence type="ECO:0000313" key="1">
    <source>
        <dbReference type="EMBL" id="CAC5424839.1"/>
    </source>
</evidence>
<keyword evidence="2" id="KW-1185">Reference proteome</keyword>
<reference evidence="1 2" key="1">
    <citation type="submission" date="2020-06" db="EMBL/GenBank/DDBJ databases">
        <authorList>
            <person name="Li R."/>
            <person name="Bekaert M."/>
        </authorList>
    </citation>
    <scope>NUCLEOTIDE SEQUENCE [LARGE SCALE GENOMIC DNA]</scope>
    <source>
        <strain evidence="2">wild</strain>
    </source>
</reference>